<dbReference type="PROSITE" id="PS50111">
    <property type="entry name" value="CHEMOTAXIS_TRANSDUC_2"/>
    <property type="match status" value="1"/>
</dbReference>
<dbReference type="Pfam" id="PF12729">
    <property type="entry name" value="4HB_MCP_1"/>
    <property type="match status" value="1"/>
</dbReference>
<sequence>MRNVRIGTRLVSCFIFVALLSMGLGIAGYVSMREQLAAQTELSDVYLPGIEALAQTRFNLRNVTVAHRTLLIPDLADRPRQYKNLADAVAAYKSGIARYEAIEHGASEQAEWREFLDNLAVFERDMAEAAALIGDWERSPSDDAAHDKAATLVLGPATERSRALFKELGDVISVNMASAKAQQQSAAQTAAGRRTVISVLMVAVPALALLAGVLLTVSIVRPLRRGVVFASAVAEGRLDTRLDINQRDEVGQLADSLRTMVDNLKSKIGEAETATRDAGAEAERARAAMAQAEEATRRAQSARREGMLAAAGQLQGVVEVVGSASEQLSAQIGQSTQGAAVQSQRVAETAAAMEEMNATVLEVARNASQAADTAERARSKADTGAAVVGRVVEEIGTVERQAVALKDDMADLGRQADGIGKIMNVISDIADQTNLLALNAAIEAARAGDAGRGFAVVADEVRKLAEKTMQATREVGEAITGIQQGTRRNVEHVERAVASIEEATGLAGSSGEALREIVTLVEQATDQVRSIATASEQQSAASEEINRAVDEINRISGETTDGMHQSARAVEELATQALSLRKLIERMQHDEA</sequence>
<evidence type="ECO:0000256" key="5">
    <source>
        <dbReference type="SAM" id="Coils"/>
    </source>
</evidence>
<feature type="domain" description="Methyl-accepting transducer" evidence="7">
    <location>
        <begin position="317"/>
        <end position="553"/>
    </location>
</feature>
<feature type="coiled-coil region" evidence="5">
    <location>
        <begin position="531"/>
        <end position="590"/>
    </location>
</feature>
<evidence type="ECO:0000313" key="9">
    <source>
        <dbReference type="EMBL" id="ACL09125.1"/>
    </source>
</evidence>
<keyword evidence="2 4" id="KW-0807">Transducer</keyword>
<evidence type="ECO:0000256" key="2">
    <source>
        <dbReference type="ARBA" id="ARBA00023224"/>
    </source>
</evidence>
<dbReference type="SMART" id="SM00283">
    <property type="entry name" value="MA"/>
    <property type="match status" value="1"/>
</dbReference>
<dbReference type="SUPFAM" id="SSF58104">
    <property type="entry name" value="Methyl-accepting chemotaxis protein (MCP) signaling domain"/>
    <property type="match status" value="1"/>
</dbReference>
<gene>
    <name evidence="9" type="ordered locus">DvMF_2182</name>
</gene>
<dbReference type="Gene3D" id="6.10.340.10">
    <property type="match status" value="1"/>
</dbReference>
<dbReference type="CDD" id="cd11386">
    <property type="entry name" value="MCP_signal"/>
    <property type="match status" value="1"/>
</dbReference>
<dbReference type="EMBL" id="CP001197">
    <property type="protein sequence ID" value="ACL09125.1"/>
    <property type="molecule type" value="Genomic_DNA"/>
</dbReference>
<dbReference type="InterPro" id="IPR004089">
    <property type="entry name" value="MCPsignal_dom"/>
</dbReference>
<evidence type="ECO:0000256" key="3">
    <source>
        <dbReference type="ARBA" id="ARBA00029447"/>
    </source>
</evidence>
<feature type="transmembrane region" description="Helical" evidence="6">
    <location>
        <begin position="196"/>
        <end position="220"/>
    </location>
</feature>
<dbReference type="GO" id="GO:0006935">
    <property type="term" value="P:chemotaxis"/>
    <property type="evidence" value="ECO:0007669"/>
    <property type="project" value="UniProtKB-ARBA"/>
</dbReference>
<dbReference type="SMART" id="SM00304">
    <property type="entry name" value="HAMP"/>
    <property type="match status" value="1"/>
</dbReference>
<dbReference type="Pfam" id="PF00015">
    <property type="entry name" value="MCPsignal"/>
    <property type="match status" value="1"/>
</dbReference>
<keyword evidence="6" id="KW-0472">Membrane</keyword>
<dbReference type="InterPro" id="IPR024478">
    <property type="entry name" value="HlyB_4HB_MCP"/>
</dbReference>
<keyword evidence="5" id="KW-0175">Coiled coil</keyword>
<reference evidence="9" key="1">
    <citation type="submission" date="2008-10" db="EMBL/GenBank/DDBJ databases">
        <title>Complete sequence of Desulfovibrio vulgaris str. 'Miyazaki F'.</title>
        <authorList>
            <person name="Lucas S."/>
            <person name="Copeland A."/>
            <person name="Lapidus A."/>
            <person name="Glavina del Rio T."/>
            <person name="Dalin E."/>
            <person name="Tice H."/>
            <person name="Bruce D."/>
            <person name="Goodwin L."/>
            <person name="Pitluck S."/>
            <person name="Sims D."/>
            <person name="Brettin T."/>
            <person name="Detter J.C."/>
            <person name="Han C."/>
            <person name="Larimer F."/>
            <person name="Land M."/>
            <person name="Hauser L."/>
            <person name="Kyrpides N."/>
            <person name="Mikhailova N."/>
            <person name="Hazen T.C."/>
            <person name="Richardson P."/>
        </authorList>
    </citation>
    <scope>NUCLEOTIDE SEQUENCE</scope>
    <source>
        <strain evidence="9">Miyazaki F</strain>
    </source>
</reference>
<dbReference type="InterPro" id="IPR003660">
    <property type="entry name" value="HAMP_dom"/>
</dbReference>
<dbReference type="PANTHER" id="PTHR32089:SF112">
    <property type="entry name" value="LYSOZYME-LIKE PROTEIN-RELATED"/>
    <property type="match status" value="1"/>
</dbReference>
<dbReference type="Gene3D" id="1.10.287.950">
    <property type="entry name" value="Methyl-accepting chemotaxis protein"/>
    <property type="match status" value="1"/>
</dbReference>
<proteinExistence type="inferred from homology"/>
<accession>B8DQK6</accession>
<dbReference type="AlphaFoldDB" id="B8DQK6"/>
<keyword evidence="6" id="KW-1133">Transmembrane helix</keyword>
<keyword evidence="6" id="KW-0812">Transmembrane</keyword>
<name>B8DQK6_NITV9</name>
<dbReference type="PROSITE" id="PS50885">
    <property type="entry name" value="HAMP"/>
    <property type="match status" value="1"/>
</dbReference>
<dbReference type="KEGG" id="dvm:DvMF_2182"/>
<evidence type="ECO:0000256" key="6">
    <source>
        <dbReference type="SAM" id="Phobius"/>
    </source>
</evidence>
<dbReference type="GO" id="GO:0007165">
    <property type="term" value="P:signal transduction"/>
    <property type="evidence" value="ECO:0007669"/>
    <property type="project" value="UniProtKB-KW"/>
</dbReference>
<dbReference type="STRING" id="883.DvMF_2182"/>
<dbReference type="Pfam" id="PF00672">
    <property type="entry name" value="HAMP"/>
    <property type="match status" value="1"/>
</dbReference>
<evidence type="ECO:0000256" key="1">
    <source>
        <dbReference type="ARBA" id="ARBA00004370"/>
    </source>
</evidence>
<comment type="subcellular location">
    <subcellularLocation>
        <location evidence="1">Membrane</location>
    </subcellularLocation>
</comment>
<evidence type="ECO:0000259" key="8">
    <source>
        <dbReference type="PROSITE" id="PS50885"/>
    </source>
</evidence>
<dbReference type="HOGENOM" id="CLU_000445_107_27_7"/>
<protein>
    <submittedName>
        <fullName evidence="9">Methyl-accepting chemotaxis sensory transducer</fullName>
    </submittedName>
</protein>
<evidence type="ECO:0000259" key="7">
    <source>
        <dbReference type="PROSITE" id="PS50111"/>
    </source>
</evidence>
<feature type="domain" description="HAMP" evidence="8">
    <location>
        <begin position="217"/>
        <end position="269"/>
    </location>
</feature>
<comment type="similarity">
    <text evidence="3">Belongs to the methyl-accepting chemotaxis (MCP) protein family.</text>
</comment>
<dbReference type="FunFam" id="1.10.287.950:FF:000001">
    <property type="entry name" value="Methyl-accepting chemotaxis sensory transducer"/>
    <property type="match status" value="1"/>
</dbReference>
<dbReference type="eggNOG" id="COG0840">
    <property type="taxonomic scope" value="Bacteria"/>
</dbReference>
<dbReference type="CDD" id="cd06225">
    <property type="entry name" value="HAMP"/>
    <property type="match status" value="1"/>
</dbReference>
<feature type="coiled-coil region" evidence="5">
    <location>
        <begin position="254"/>
        <end position="305"/>
    </location>
</feature>
<organism evidence="9">
    <name type="scientific">Nitratidesulfovibrio vulgaris (strain DSM 19637 / Miyazaki F)</name>
    <name type="common">Desulfovibrio vulgaris</name>
    <dbReference type="NCBI Taxonomy" id="883"/>
    <lineage>
        <taxon>Bacteria</taxon>
        <taxon>Pseudomonadati</taxon>
        <taxon>Thermodesulfobacteriota</taxon>
        <taxon>Desulfovibrionia</taxon>
        <taxon>Desulfovibrionales</taxon>
        <taxon>Desulfovibrionaceae</taxon>
        <taxon>Nitratidesulfovibrio</taxon>
    </lineage>
</organism>
<evidence type="ECO:0000256" key="4">
    <source>
        <dbReference type="PROSITE-ProRule" id="PRU00284"/>
    </source>
</evidence>
<dbReference type="OrthoDB" id="5444340at2"/>
<dbReference type="GO" id="GO:0016020">
    <property type="term" value="C:membrane"/>
    <property type="evidence" value="ECO:0007669"/>
    <property type="project" value="UniProtKB-SubCell"/>
</dbReference>
<dbReference type="PANTHER" id="PTHR32089">
    <property type="entry name" value="METHYL-ACCEPTING CHEMOTAXIS PROTEIN MCPB"/>
    <property type="match status" value="1"/>
</dbReference>